<comment type="caution">
    <text evidence="11">The sequence shown here is derived from an EMBL/GenBank/DDBJ whole genome shotgun (WGS) entry which is preliminary data.</text>
</comment>
<evidence type="ECO:0000256" key="10">
    <source>
        <dbReference type="SAM" id="Phobius"/>
    </source>
</evidence>
<dbReference type="AlphaFoldDB" id="E0NQ86"/>
<dbReference type="GO" id="GO:0005886">
    <property type="term" value="C:plasma membrane"/>
    <property type="evidence" value="ECO:0007669"/>
    <property type="project" value="UniProtKB-SubCell"/>
</dbReference>
<feature type="transmembrane region" description="Helical" evidence="10">
    <location>
        <begin position="154"/>
        <end position="171"/>
    </location>
</feature>
<evidence type="ECO:0000313" key="12">
    <source>
        <dbReference type="Proteomes" id="UP000004394"/>
    </source>
</evidence>
<dbReference type="Pfam" id="PF04973">
    <property type="entry name" value="NMN_transporter"/>
    <property type="match status" value="1"/>
</dbReference>
<keyword evidence="12" id="KW-1185">Reference proteome</keyword>
<comment type="function">
    <text evidence="1">Required for nicotinamide riboside transport across the inner membrane.</text>
</comment>
<feature type="transmembrane region" description="Helical" evidence="10">
    <location>
        <begin position="36"/>
        <end position="55"/>
    </location>
</feature>
<dbReference type="eggNOG" id="COG3201">
    <property type="taxonomic scope" value="Bacteria"/>
</dbReference>
<dbReference type="NCBIfam" id="TIGR01528">
    <property type="entry name" value="NMN_trans_PnuC"/>
    <property type="match status" value="1"/>
</dbReference>
<keyword evidence="8 10" id="KW-1133">Transmembrane helix</keyword>
<dbReference type="OrthoDB" id="9791248at2"/>
<dbReference type="HOGENOM" id="CLU_076589_2_0_10"/>
<evidence type="ECO:0000256" key="1">
    <source>
        <dbReference type="ARBA" id="ARBA00002672"/>
    </source>
</evidence>
<feature type="transmembrane region" description="Helical" evidence="10">
    <location>
        <begin position="101"/>
        <end position="121"/>
    </location>
</feature>
<reference evidence="11" key="1">
    <citation type="submission" date="2010-07" db="EMBL/GenBank/DDBJ databases">
        <authorList>
            <person name="Muzny D."/>
            <person name="Qin X."/>
            <person name="Deng J."/>
            <person name="Jiang H."/>
            <person name="Liu Y."/>
            <person name="Qu J."/>
            <person name="Song X.-Z."/>
            <person name="Zhang L."/>
            <person name="Thornton R."/>
            <person name="Coyle M."/>
            <person name="Francisco L."/>
            <person name="Jackson L."/>
            <person name="Javaid M."/>
            <person name="Korchina V."/>
            <person name="Kovar C."/>
            <person name="Mata R."/>
            <person name="Mathew T."/>
            <person name="Ngo R."/>
            <person name="Nguyen L."/>
            <person name="Nguyen N."/>
            <person name="Okwuonu G."/>
            <person name="Ongeri F."/>
            <person name="Pham C."/>
            <person name="Simmons D."/>
            <person name="Wilczek-Boney K."/>
            <person name="Hale W."/>
            <person name="Jakkamsetti A."/>
            <person name="Pham P."/>
            <person name="Ruth R."/>
            <person name="San Lucas F."/>
            <person name="Warren J."/>
            <person name="Zhang J."/>
            <person name="Zhao Z."/>
            <person name="Zhou C."/>
            <person name="Zhu D."/>
            <person name="Lee S."/>
            <person name="Bess C."/>
            <person name="Blankenburg K."/>
            <person name="Forbes L."/>
            <person name="Fu Q."/>
            <person name="Gubbala S."/>
            <person name="Hirani K."/>
            <person name="Jayaseelan J.C."/>
            <person name="Lara F."/>
            <person name="Munidasa M."/>
            <person name="Palculict T."/>
            <person name="Patil S."/>
            <person name="Pu L.-L."/>
            <person name="Saada N."/>
            <person name="Tang L."/>
            <person name="Weissenberger G."/>
            <person name="Zhu Y."/>
            <person name="Hemphill L."/>
            <person name="Shang Y."/>
            <person name="Youmans B."/>
            <person name="Ayvaz T."/>
            <person name="Ross M."/>
            <person name="Santibanez J."/>
            <person name="Aqrawi P."/>
            <person name="Gross S."/>
            <person name="Joshi V."/>
            <person name="Fowler G."/>
            <person name="Nazareth L."/>
            <person name="Reid J."/>
            <person name="Worley K."/>
            <person name="Petrosino J."/>
            <person name="Highlander S."/>
            <person name="Gibbs R."/>
        </authorList>
    </citation>
    <scope>NUCLEOTIDE SEQUENCE [LARGE SCALE GENOMIC DNA]</scope>
    <source>
        <strain evidence="11">DSM 16973</strain>
    </source>
</reference>
<dbReference type="Proteomes" id="UP000004394">
    <property type="component" value="Unassembled WGS sequence"/>
</dbReference>
<comment type="similarity">
    <text evidence="3">Belongs to the nicotinamide ribonucleoside (NR) uptake permease (TC 4.B.1) family.</text>
</comment>
<keyword evidence="7 10" id="KW-0812">Transmembrane</keyword>
<evidence type="ECO:0000256" key="3">
    <source>
        <dbReference type="ARBA" id="ARBA00006669"/>
    </source>
</evidence>
<keyword evidence="9 10" id="KW-0472">Membrane</keyword>
<organism evidence="11 12">
    <name type="scientific">Hoylesella marshii DSM 16973 = JCM 13450</name>
    <dbReference type="NCBI Taxonomy" id="862515"/>
    <lineage>
        <taxon>Bacteria</taxon>
        <taxon>Pseudomonadati</taxon>
        <taxon>Bacteroidota</taxon>
        <taxon>Bacteroidia</taxon>
        <taxon>Bacteroidales</taxon>
        <taxon>Prevotellaceae</taxon>
        <taxon>Hoylesella</taxon>
    </lineage>
</organism>
<dbReference type="GO" id="GO:0034257">
    <property type="term" value="F:nicotinamide riboside transmembrane transporter activity"/>
    <property type="evidence" value="ECO:0007669"/>
    <property type="project" value="InterPro"/>
</dbReference>
<name>E0NQ86_9BACT</name>
<feature type="transmembrane region" description="Helical" evidence="10">
    <location>
        <begin position="12"/>
        <end position="29"/>
    </location>
</feature>
<evidence type="ECO:0000256" key="9">
    <source>
        <dbReference type="ARBA" id="ARBA00023136"/>
    </source>
</evidence>
<dbReference type="RefSeq" id="WP_006948073.1">
    <property type="nucleotide sequence ID" value="NZ_BAJI01000017.1"/>
</dbReference>
<feature type="transmembrane region" description="Helical" evidence="10">
    <location>
        <begin position="177"/>
        <end position="194"/>
    </location>
</feature>
<proteinExistence type="inferred from homology"/>
<evidence type="ECO:0000256" key="6">
    <source>
        <dbReference type="ARBA" id="ARBA00022475"/>
    </source>
</evidence>
<evidence type="ECO:0000256" key="4">
    <source>
        <dbReference type="ARBA" id="ARBA00017522"/>
    </source>
</evidence>
<sequence length="207" mass="23976">MTFHDYQTFFSAHWLDILTTVLGLLYILLEYRASIALWFVGIVMPALDVYLYWTYGLYGDAGMAVYYTGAALYGYLVWKFGRKRHQKEGEAMPITRMPRRLMLPALLFFVVAWAVTYYVLITFTDSSVPMADSFTNALSFVALWTLARKYVEQWLLWIVVDIVCTVLYINKGIPFKAGLYALYVVIAILGYIKWKAMMQETNKQEAI</sequence>
<evidence type="ECO:0000256" key="5">
    <source>
        <dbReference type="ARBA" id="ARBA00022448"/>
    </source>
</evidence>
<evidence type="ECO:0000256" key="8">
    <source>
        <dbReference type="ARBA" id="ARBA00022989"/>
    </source>
</evidence>
<keyword evidence="6" id="KW-1003">Cell membrane</keyword>
<dbReference type="PANTHER" id="PTHR36122">
    <property type="entry name" value="NICOTINAMIDE RIBOSIDE TRANSPORTER PNUC"/>
    <property type="match status" value="1"/>
</dbReference>
<protein>
    <recommendedName>
        <fullName evidence="4">Nicotinamide riboside transporter PnuC</fullName>
    </recommendedName>
</protein>
<evidence type="ECO:0000256" key="7">
    <source>
        <dbReference type="ARBA" id="ARBA00022692"/>
    </source>
</evidence>
<accession>E0NQ86</accession>
<evidence type="ECO:0000313" key="11">
    <source>
        <dbReference type="EMBL" id="EFM02732.1"/>
    </source>
</evidence>
<dbReference type="InterPro" id="IPR006419">
    <property type="entry name" value="NMN_transpt_PnuC"/>
</dbReference>
<gene>
    <name evidence="11" type="primary">pnuC</name>
    <name evidence="11" type="ORF">HMPREF0658_0337</name>
</gene>
<feature type="transmembrane region" description="Helical" evidence="10">
    <location>
        <begin position="127"/>
        <end position="147"/>
    </location>
</feature>
<dbReference type="STRING" id="862515.HMPREF0658_0337"/>
<dbReference type="EMBL" id="AEEI01000013">
    <property type="protein sequence ID" value="EFM02732.1"/>
    <property type="molecule type" value="Genomic_DNA"/>
</dbReference>
<evidence type="ECO:0000256" key="2">
    <source>
        <dbReference type="ARBA" id="ARBA00004651"/>
    </source>
</evidence>
<dbReference type="PANTHER" id="PTHR36122:SF2">
    <property type="entry name" value="NICOTINAMIDE RIBOSIDE TRANSPORTER PNUC"/>
    <property type="match status" value="1"/>
</dbReference>
<keyword evidence="5" id="KW-0813">Transport</keyword>
<feature type="transmembrane region" description="Helical" evidence="10">
    <location>
        <begin position="61"/>
        <end position="80"/>
    </location>
</feature>
<comment type="subcellular location">
    <subcellularLocation>
        <location evidence="2">Cell membrane</location>
        <topology evidence="2">Multi-pass membrane protein</topology>
    </subcellularLocation>
</comment>